<keyword evidence="1" id="KW-0560">Oxidoreductase</keyword>
<reference evidence="3 4" key="1">
    <citation type="submission" date="2019-03" db="EMBL/GenBank/DDBJ databases">
        <title>This is whole genome sequence of Paenibacillus sp MS74 strain.</title>
        <authorList>
            <person name="Trinh H.N."/>
        </authorList>
    </citation>
    <scope>NUCLEOTIDE SEQUENCE [LARGE SCALE GENOMIC DNA]</scope>
    <source>
        <strain evidence="3 4">MS74</strain>
    </source>
</reference>
<dbReference type="GO" id="GO:0005829">
    <property type="term" value="C:cytosol"/>
    <property type="evidence" value="ECO:0007669"/>
    <property type="project" value="UniProtKB-ARBA"/>
</dbReference>
<dbReference type="Gene3D" id="3.20.20.100">
    <property type="entry name" value="NADP-dependent oxidoreductase domain"/>
    <property type="match status" value="1"/>
</dbReference>
<dbReference type="PRINTS" id="PR00069">
    <property type="entry name" value="ALDKETRDTASE"/>
</dbReference>
<dbReference type="PANTHER" id="PTHR43364">
    <property type="entry name" value="NADH-SPECIFIC METHYLGLYOXAL REDUCTASE-RELATED"/>
    <property type="match status" value="1"/>
</dbReference>
<dbReference type="RefSeq" id="WP_133224929.1">
    <property type="nucleotide sequence ID" value="NZ_SMRT01000001.1"/>
</dbReference>
<name>A0A4R5KW35_9BACL</name>
<feature type="domain" description="NADP-dependent oxidoreductase" evidence="2">
    <location>
        <begin position="15"/>
        <end position="311"/>
    </location>
</feature>
<dbReference type="OrthoDB" id="9773828at2"/>
<evidence type="ECO:0000313" key="4">
    <source>
        <dbReference type="Proteomes" id="UP000295636"/>
    </source>
</evidence>
<protein>
    <submittedName>
        <fullName evidence="3">Aldo/keto reductase</fullName>
    </submittedName>
</protein>
<dbReference type="EMBL" id="SMRT01000001">
    <property type="protein sequence ID" value="TDG00220.1"/>
    <property type="molecule type" value="Genomic_DNA"/>
</dbReference>
<dbReference type="Proteomes" id="UP000295636">
    <property type="component" value="Unassembled WGS sequence"/>
</dbReference>
<sequence length="338" mass="37836">MNYRFMGKTGLKVSELCLGSMTFGAAADREESFRIMDRFKEAGGNFIDTANVYSQGLSEEIVGAWLKNNNRNDFVVATKVRFGMGDGPNDMGLSRKHILASVEDSLRRLGTDYIDLFQVHAWDAATPLEETLSTLNDLVRKGVVRYIGASNYRAWQLQKAIYTSRQHGWEPFSCLQPQYNLLCRATEFEMLPLCEHEGLGVIPWSPLRGGLLSGKFKRGETPLENTRVGANKEVWERYNNEFTWNIIDTLSGVADETGKSPAQVALNWMLSRSVITSPIIGARNTAQLEDNLGAGGWSLTEEQLSRLNDVSELPVTYPYDLAAENQQRRGRVPEAAKL</sequence>
<dbReference type="Pfam" id="PF00248">
    <property type="entry name" value="Aldo_ket_red"/>
    <property type="match status" value="1"/>
</dbReference>
<evidence type="ECO:0000259" key="2">
    <source>
        <dbReference type="Pfam" id="PF00248"/>
    </source>
</evidence>
<accession>A0A4R5KW35</accession>
<dbReference type="PANTHER" id="PTHR43364:SF4">
    <property type="entry name" value="NAD(P)-LINKED OXIDOREDUCTASE SUPERFAMILY PROTEIN"/>
    <property type="match status" value="1"/>
</dbReference>
<dbReference type="CDD" id="cd19081">
    <property type="entry name" value="AKR_AKR9C1"/>
    <property type="match status" value="1"/>
</dbReference>
<organism evidence="3 4">
    <name type="scientific">Paenibacillus piri</name>
    <dbReference type="NCBI Taxonomy" id="2547395"/>
    <lineage>
        <taxon>Bacteria</taxon>
        <taxon>Bacillati</taxon>
        <taxon>Bacillota</taxon>
        <taxon>Bacilli</taxon>
        <taxon>Bacillales</taxon>
        <taxon>Paenibacillaceae</taxon>
        <taxon>Paenibacillus</taxon>
    </lineage>
</organism>
<dbReference type="AlphaFoldDB" id="A0A4R5KW35"/>
<dbReference type="GO" id="GO:0016491">
    <property type="term" value="F:oxidoreductase activity"/>
    <property type="evidence" value="ECO:0007669"/>
    <property type="project" value="UniProtKB-KW"/>
</dbReference>
<evidence type="ECO:0000256" key="1">
    <source>
        <dbReference type="ARBA" id="ARBA00023002"/>
    </source>
</evidence>
<dbReference type="InterPro" id="IPR020471">
    <property type="entry name" value="AKR"/>
</dbReference>
<dbReference type="InterPro" id="IPR036812">
    <property type="entry name" value="NAD(P)_OxRdtase_dom_sf"/>
</dbReference>
<proteinExistence type="predicted"/>
<comment type="caution">
    <text evidence="3">The sequence shown here is derived from an EMBL/GenBank/DDBJ whole genome shotgun (WGS) entry which is preliminary data.</text>
</comment>
<dbReference type="FunFam" id="3.20.20.100:FF:000004">
    <property type="entry name" value="Oxidoreductase, aldo/keto reductase"/>
    <property type="match status" value="1"/>
</dbReference>
<dbReference type="InterPro" id="IPR023210">
    <property type="entry name" value="NADP_OxRdtase_dom"/>
</dbReference>
<keyword evidence="4" id="KW-1185">Reference proteome</keyword>
<evidence type="ECO:0000313" key="3">
    <source>
        <dbReference type="EMBL" id="TDG00220.1"/>
    </source>
</evidence>
<dbReference type="InterPro" id="IPR050523">
    <property type="entry name" value="AKR_Detox_Biosynth"/>
</dbReference>
<gene>
    <name evidence="3" type="ORF">E1757_00825</name>
</gene>
<dbReference type="SUPFAM" id="SSF51430">
    <property type="entry name" value="NAD(P)-linked oxidoreductase"/>
    <property type="match status" value="1"/>
</dbReference>